<name>A0A068QQW0_9GAMM</name>
<dbReference type="HOGENOM" id="CLU_2921768_0_0_6"/>
<evidence type="ECO:0000313" key="2">
    <source>
        <dbReference type="Proteomes" id="UP000032721"/>
    </source>
</evidence>
<protein>
    <submittedName>
        <fullName evidence="1">Uncharacterized protein</fullName>
    </submittedName>
</protein>
<dbReference type="EMBL" id="FO704550">
    <property type="protein sequence ID" value="CDG17036.1"/>
    <property type="molecule type" value="Genomic_DNA"/>
</dbReference>
<accession>A0A068QQW0</accession>
<proteinExistence type="predicted"/>
<gene>
    <name evidence="1" type="ORF">XDD1_1337</name>
</gene>
<reference evidence="1 2" key="1">
    <citation type="submission" date="2013-07" db="EMBL/GenBank/DDBJ databases">
        <authorList>
            <person name="Genoscope - CEA"/>
        </authorList>
    </citation>
    <scope>NUCLEOTIDE SEQUENCE [LARGE SCALE GENOMIC DNA]</scope>
    <source>
        <strain evidence="2">FRM16 / DSM 17909</strain>
    </source>
</reference>
<organism evidence="1 2">
    <name type="scientific">Xenorhabdus doucetiae</name>
    <dbReference type="NCBI Taxonomy" id="351671"/>
    <lineage>
        <taxon>Bacteria</taxon>
        <taxon>Pseudomonadati</taxon>
        <taxon>Pseudomonadota</taxon>
        <taxon>Gammaproteobacteria</taxon>
        <taxon>Enterobacterales</taxon>
        <taxon>Morganellaceae</taxon>
        <taxon>Xenorhabdus</taxon>
    </lineage>
</organism>
<dbReference type="Proteomes" id="UP000032721">
    <property type="component" value="Chromosome"/>
</dbReference>
<dbReference type="KEGG" id="xdo:XDD1_1337"/>
<dbReference type="AlphaFoldDB" id="A0A068QQW0"/>
<evidence type="ECO:0000313" key="1">
    <source>
        <dbReference type="EMBL" id="CDG17036.1"/>
    </source>
</evidence>
<dbReference type="STRING" id="351671.XDD1_1337"/>
<sequence length="61" mass="7367">MTKIKHLSYIYIVIYYLPSFYDEKLILTKNKSYVKVPYKHRMLTFNVNNTLNITSKNFLTT</sequence>